<dbReference type="AlphaFoldDB" id="A0A0H4VJQ6"/>
<organism evidence="1 2">
    <name type="scientific">Rufibacter radiotolerans</name>
    <dbReference type="NCBI Taxonomy" id="1379910"/>
    <lineage>
        <taxon>Bacteria</taxon>
        <taxon>Pseudomonadati</taxon>
        <taxon>Bacteroidota</taxon>
        <taxon>Cytophagia</taxon>
        <taxon>Cytophagales</taxon>
        <taxon>Hymenobacteraceae</taxon>
        <taxon>Rufibacter</taxon>
    </lineage>
</organism>
<name>A0A0H4VJQ6_9BACT</name>
<protein>
    <submittedName>
        <fullName evidence="1">Uncharacterized protein</fullName>
    </submittedName>
</protein>
<dbReference type="KEGG" id="ruf:TH63_10915"/>
<accession>A0A0H4VJQ6</accession>
<sequence>MKVFQILVKLHGNRRGVNKGKVIPNSTLHLILKGAFLVAIDQIDNIYLLIERGNNLEGGFCSGSIRKTSEV</sequence>
<proteinExistence type="predicted"/>
<dbReference type="EMBL" id="CP010777">
    <property type="protein sequence ID" value="AKQ46035.1"/>
    <property type="molecule type" value="Genomic_DNA"/>
</dbReference>
<keyword evidence="2" id="KW-1185">Reference proteome</keyword>
<reference evidence="1 2" key="1">
    <citation type="submission" date="2015-01" db="EMBL/GenBank/DDBJ databases">
        <title>Rufibacter sp./DG31D/ whole genome sequencing.</title>
        <authorList>
            <person name="Kim M.K."/>
            <person name="Srinivasan S."/>
            <person name="Lee J.-J."/>
        </authorList>
    </citation>
    <scope>NUCLEOTIDE SEQUENCE [LARGE SCALE GENOMIC DNA]</scope>
    <source>
        <strain evidence="1 2">DG31D</strain>
    </source>
</reference>
<evidence type="ECO:0000313" key="2">
    <source>
        <dbReference type="Proteomes" id="UP000036458"/>
    </source>
</evidence>
<evidence type="ECO:0000313" key="1">
    <source>
        <dbReference type="EMBL" id="AKQ46035.1"/>
    </source>
</evidence>
<dbReference type="PATRIC" id="fig|1379910.4.peg.2374"/>
<dbReference type="Proteomes" id="UP000036458">
    <property type="component" value="Chromosome"/>
</dbReference>
<gene>
    <name evidence="1" type="ORF">TH63_10915</name>
</gene>